<feature type="domain" description="SLH" evidence="3">
    <location>
        <begin position="1761"/>
        <end position="1821"/>
    </location>
</feature>
<keyword evidence="2" id="KW-0732">Signal</keyword>
<feature type="compositionally biased region" description="Low complexity" evidence="1">
    <location>
        <begin position="1393"/>
        <end position="1414"/>
    </location>
</feature>
<evidence type="ECO:0000256" key="2">
    <source>
        <dbReference type="SAM" id="SignalP"/>
    </source>
</evidence>
<feature type="domain" description="GP-PDE" evidence="4">
    <location>
        <begin position="1063"/>
        <end position="1303"/>
    </location>
</feature>
<dbReference type="Pfam" id="PF03009">
    <property type="entry name" value="GDPD"/>
    <property type="match status" value="1"/>
</dbReference>
<dbReference type="PANTHER" id="PTHR46211:SF1">
    <property type="entry name" value="GLYCEROPHOSPHODIESTER PHOSPHODIESTERASE, CYTOPLASMIC"/>
    <property type="match status" value="1"/>
</dbReference>
<gene>
    <name evidence="5" type="ORF">RQP52_12920</name>
</gene>
<accession>A0ABU3RDU8</accession>
<dbReference type="Gene3D" id="3.20.20.190">
    <property type="entry name" value="Phosphatidylinositol (PI) phosphodiesterase"/>
    <property type="match status" value="2"/>
</dbReference>
<evidence type="ECO:0000259" key="3">
    <source>
        <dbReference type="PROSITE" id="PS51272"/>
    </source>
</evidence>
<comment type="caution">
    <text evidence="5">The sequence shown here is derived from an EMBL/GenBank/DDBJ whole genome shotgun (WGS) entry which is preliminary data.</text>
</comment>
<organism evidence="5 6">
    <name type="scientific">Paenibacillus violae</name>
    <dbReference type="NCBI Taxonomy" id="3077234"/>
    <lineage>
        <taxon>Bacteria</taxon>
        <taxon>Bacillati</taxon>
        <taxon>Bacillota</taxon>
        <taxon>Bacilli</taxon>
        <taxon>Bacillales</taxon>
        <taxon>Paenibacillaceae</taxon>
        <taxon>Paenibacillus</taxon>
    </lineage>
</organism>
<dbReference type="InterPro" id="IPR010502">
    <property type="entry name" value="Carb-bd_dom_fam9"/>
</dbReference>
<dbReference type="Pfam" id="PF00395">
    <property type="entry name" value="SLH"/>
    <property type="match status" value="3"/>
</dbReference>
<feature type="domain" description="SLH" evidence="3">
    <location>
        <begin position="1633"/>
        <end position="1692"/>
    </location>
</feature>
<reference evidence="5 6" key="1">
    <citation type="submission" date="2023-10" db="EMBL/GenBank/DDBJ databases">
        <title>Paenibacillus strain PFR10 Genome sequencing and assembly.</title>
        <authorList>
            <person name="Kim I."/>
        </authorList>
    </citation>
    <scope>NUCLEOTIDE SEQUENCE [LARGE SCALE GENOMIC DNA]</scope>
    <source>
        <strain evidence="5 6">PFR10</strain>
    </source>
</reference>
<dbReference type="SUPFAM" id="SSF51695">
    <property type="entry name" value="PLC-like phosphodiesterases"/>
    <property type="match status" value="1"/>
</dbReference>
<dbReference type="EMBL" id="JAWCUD010000003">
    <property type="protein sequence ID" value="MDU0202002.1"/>
    <property type="molecule type" value="Genomic_DNA"/>
</dbReference>
<dbReference type="InterPro" id="IPR010496">
    <property type="entry name" value="AL/BT2_dom"/>
</dbReference>
<evidence type="ECO:0000256" key="1">
    <source>
        <dbReference type="SAM" id="MobiDB-lite"/>
    </source>
</evidence>
<feature type="compositionally biased region" description="Gly residues" evidence="1">
    <location>
        <begin position="1415"/>
        <end position="1431"/>
    </location>
</feature>
<dbReference type="Gene3D" id="2.60.120.560">
    <property type="entry name" value="Exo-inulinase, domain 1"/>
    <property type="match status" value="2"/>
</dbReference>
<keyword evidence="6" id="KW-1185">Reference proteome</keyword>
<sequence>MKRYKRVFNRLIVAALVASFVPHGLLPEQQAHAADDVRNTLNVRKTVNAPVIDGKLDESLWSINQSLTKQTGSGTFKDSKFGMLWDNKYLYIGVKADDDSLSAAGSGNWFDQDNINFFLDPTMHQSAPYVADDMQLGFVYQADSTSPEFHFGAATNGQSSKDANKILRAMQKTATGWSLETAIPWDILKMDPNLTKKLGLEIGVTDRYGVDATQQRNSYWSAYQSSSFWNDTSGFGVINLIDSNPVTDTVNPVLLEENFDTIPTGTIPYGWISDVNAGSPSFTVVQDTYGNGRVTFDGKASGKQARIVAPVQWDNYTVEADIRFESVLDSARWASLMFRVPSSGKVPYNQMAIRQNGTYEFAYRKADGNWYSPTPISGTWRALTLNADYSMKVRVFDNNVKEYMKAKSDPGYTLVTDTTLPTTVVMEKGKVGLQADQSKVSFDNLKVTRITAERLNLVVPGSIEALTGPISVTGSVYYSDGITESILNKPLKYYSSDESIIKVSNNVLYPVKAGKAEVRVIYENAEYVQEVTVTPSMVPAKVSSLKHDTNYFLATVNQPVDLTSITFKADFTDFTSGTVTGNDLTWTSNSPSVVVNSGSLNVLQKGVYSLTAQKDGVSISMLVVAKEATDREYVLYEENFDQLTEGTLPAGWTRKEGTTASKAVVKAGSFEMDAAASPDNPSRVLLPDYLGTFGNYKIEADVTHLQANDTARWHSIMYRIQNNDYPYYQMAVRKDATAANGVEFAERTAANAWNVMDTGAFTEAIDPSKMYHYTVKAFNNRVMEMINDKVVVDTDNAGSYMKGRIGLQANGSKMKVDNIRVTLQQDALPPTATDRYASVTEPDTKIAMASTIVTEVTQAADLTKWADAATATATPATAILHVNNELKVTNPTGETVIGDVAAILDSFGTKTMPAFYLKDELTVDKLITYLKDNRIEDVFVMSDNGDLVKKARLAYPIIRGIVDFSGMSNFSQEQLMKIRQTTNADLAHIAVLPQKAITKENTDYLQMRTVMVWAKDEAAAAGKNLSMHTLITAGVNGIVTDTPSAAFTALGVYNQNKTLIRKPYIIGHRGLPSAAPENTLESNRLALDNGADFIENDVYISKDGYLVIHHDGELSGTTNGTGNIENYTLAEIKALNANKSHPTGYPDVKIPTLEEQIDLVQQRGKMIMNEIKTSTPAAIDAFVQLVNAKNAEADIDNMSFVAAQIARTNSLMPTMPSGLLSSLSGGSNVKGMLRTVLSSIQPLNATFNNGYTGISQSFMEAAKHRGILISPWTLNDRTAFNQFFLNGAWGLTTDYANWAADMAAVIQPEKTEFTLNKDENILLQAQVTSYKGDTKTIVPDFILLDGQEVLDVNGKEITAKKSGIAHGLLRYTYTMNDGNKYDLYTQPITLNVSSGSTDPGTDPGTTPGTDPDPGSGSGSGTDSGAGSGTNNGTGIKEPVYTVTDVMMQSAIQQSATNDKVIVTVPLSGKKDQAVAILLPSAVQKLLAASNHTVNIESELGSYELNLSAVDLQAWADKLGVSQDKLNFTIQIKLNEKAAAEAMADGKAVKKAVDFTLTAGVGAGEGKSVDVSSFKSFITRSIKLDAGTDTKALAAVREEKDANGNMVYNPVPFMIQGNEVVIFSRTNSTYLLIANPVTFGDLEHHWSKQTVEGMATKWIVQGVGASSFAPDRQVTRAEFAALLVRSFGLTSSKATTASFKDVKASDWFAASVSLAAEYGLVGGYEDHTFRPDAPITRQEMAVMIERSLRFAGYNAKPQPNNSAAFTDEANIAEWAKEASNTASTLHIINGRDGNAFAPQSTGTRAESAVMLSRMLQALNLSN</sequence>
<dbReference type="PROSITE" id="PS51704">
    <property type="entry name" value="GP_PDE"/>
    <property type="match status" value="1"/>
</dbReference>
<name>A0ABU3RDU8_9BACL</name>
<feature type="region of interest" description="Disordered" evidence="1">
    <location>
        <begin position="1392"/>
        <end position="1436"/>
    </location>
</feature>
<evidence type="ECO:0000313" key="6">
    <source>
        <dbReference type="Proteomes" id="UP001260980"/>
    </source>
</evidence>
<evidence type="ECO:0000259" key="4">
    <source>
        <dbReference type="PROSITE" id="PS51704"/>
    </source>
</evidence>
<dbReference type="Proteomes" id="UP001260980">
    <property type="component" value="Unassembled WGS sequence"/>
</dbReference>
<dbReference type="Pfam" id="PF06452">
    <property type="entry name" value="CBM9_1"/>
    <property type="match status" value="1"/>
</dbReference>
<feature type="domain" description="SLH" evidence="3">
    <location>
        <begin position="1694"/>
        <end position="1757"/>
    </location>
</feature>
<dbReference type="InterPro" id="IPR030395">
    <property type="entry name" value="GP_PDE_dom"/>
</dbReference>
<protein>
    <submittedName>
        <fullName evidence="5">Glycerophosphodiester phosphodiesterase family protein</fullName>
    </submittedName>
</protein>
<dbReference type="SUPFAM" id="SSF49344">
    <property type="entry name" value="CBD9-like"/>
    <property type="match status" value="1"/>
</dbReference>
<dbReference type="PANTHER" id="PTHR46211">
    <property type="entry name" value="GLYCEROPHOSPHORYL DIESTER PHOSPHODIESTERASE"/>
    <property type="match status" value="1"/>
</dbReference>
<evidence type="ECO:0000313" key="5">
    <source>
        <dbReference type="EMBL" id="MDU0202002.1"/>
    </source>
</evidence>
<dbReference type="RefSeq" id="WP_315951946.1">
    <property type="nucleotide sequence ID" value="NZ_JAWCUD010000003.1"/>
</dbReference>
<dbReference type="InterPro" id="IPR001119">
    <property type="entry name" value="SLH_dom"/>
</dbReference>
<dbReference type="InterPro" id="IPR017946">
    <property type="entry name" value="PLC-like_Pdiesterase_TIM-brl"/>
</dbReference>
<feature type="chain" id="PRO_5046629367" evidence="2">
    <location>
        <begin position="34"/>
        <end position="1821"/>
    </location>
</feature>
<dbReference type="Gene3D" id="2.60.40.1190">
    <property type="match status" value="1"/>
</dbReference>
<dbReference type="Pfam" id="PF06439">
    <property type="entry name" value="3keto-disac_hyd"/>
    <property type="match status" value="1"/>
</dbReference>
<dbReference type="PROSITE" id="PS51272">
    <property type="entry name" value="SLH"/>
    <property type="match status" value="3"/>
</dbReference>
<feature type="signal peptide" evidence="2">
    <location>
        <begin position="1"/>
        <end position="33"/>
    </location>
</feature>
<proteinExistence type="predicted"/>